<evidence type="ECO:0000256" key="1">
    <source>
        <dbReference type="ARBA" id="ARBA00022884"/>
    </source>
</evidence>
<dbReference type="GO" id="GO:0005634">
    <property type="term" value="C:nucleus"/>
    <property type="evidence" value="ECO:0007669"/>
    <property type="project" value="UniProtKB-ARBA"/>
</dbReference>
<organism evidence="3 4">
    <name type="scientific">Colletotrichum chrysophilum</name>
    <dbReference type="NCBI Taxonomy" id="1836956"/>
    <lineage>
        <taxon>Eukaryota</taxon>
        <taxon>Fungi</taxon>
        <taxon>Dikarya</taxon>
        <taxon>Ascomycota</taxon>
        <taxon>Pezizomycotina</taxon>
        <taxon>Sordariomycetes</taxon>
        <taxon>Hypocreomycetidae</taxon>
        <taxon>Glomerellales</taxon>
        <taxon>Glomerellaceae</taxon>
        <taxon>Colletotrichum</taxon>
        <taxon>Colletotrichum gloeosporioides species complex</taxon>
    </lineage>
</organism>
<feature type="domain" description="Integrase catalytic" evidence="2">
    <location>
        <begin position="42"/>
        <end position="184"/>
    </location>
</feature>
<dbReference type="InterPro" id="IPR012337">
    <property type="entry name" value="RNaseH-like_sf"/>
</dbReference>
<reference evidence="3" key="1">
    <citation type="submission" date="2023-01" db="EMBL/GenBank/DDBJ databases">
        <title>Colletotrichum chrysophilum M932 genome sequence.</title>
        <authorList>
            <person name="Baroncelli R."/>
        </authorList>
    </citation>
    <scope>NUCLEOTIDE SEQUENCE</scope>
    <source>
        <strain evidence="3">M932</strain>
    </source>
</reference>
<dbReference type="AlphaFoldDB" id="A0AAD9A9S9"/>
<evidence type="ECO:0000313" key="4">
    <source>
        <dbReference type="Proteomes" id="UP001243330"/>
    </source>
</evidence>
<gene>
    <name evidence="3" type="ORF">CCHR01_14330</name>
</gene>
<dbReference type="GO" id="GO:0015074">
    <property type="term" value="P:DNA integration"/>
    <property type="evidence" value="ECO:0007669"/>
    <property type="project" value="InterPro"/>
</dbReference>
<dbReference type="Gene3D" id="3.30.420.10">
    <property type="entry name" value="Ribonuclease H-like superfamily/Ribonuclease H"/>
    <property type="match status" value="1"/>
</dbReference>
<dbReference type="SUPFAM" id="SSF53098">
    <property type="entry name" value="Ribonuclease H-like"/>
    <property type="match status" value="1"/>
</dbReference>
<dbReference type="InterPro" id="IPR001584">
    <property type="entry name" value="Integrase_cat-core"/>
</dbReference>
<sequence length="184" mass="21239">MDWQWTIPEETRIREPVAMDHEVQEIALLNMIIDENTSGGNDGSIPVRDETMADEDHSFNYEVIVDIFYLDGNKPVLHIVDTATAFNAARFLEDISAKQTWEALRMCWIDVYQSPPDWIVTDAETNFRSEEFRQSARSMAISIKEISIEAHNSIGKVERYHKPLRRAYEIIKAENPSLRPEVAL</sequence>
<keyword evidence="4" id="KW-1185">Reference proteome</keyword>
<proteinExistence type="predicted"/>
<dbReference type="GO" id="GO:0003723">
    <property type="term" value="F:RNA binding"/>
    <property type="evidence" value="ECO:0007669"/>
    <property type="project" value="UniProtKB-KW"/>
</dbReference>
<evidence type="ECO:0000313" key="3">
    <source>
        <dbReference type="EMBL" id="KAK1843025.1"/>
    </source>
</evidence>
<dbReference type="InterPro" id="IPR036397">
    <property type="entry name" value="RNaseH_sf"/>
</dbReference>
<dbReference type="Proteomes" id="UP001243330">
    <property type="component" value="Unassembled WGS sequence"/>
</dbReference>
<keyword evidence="1" id="KW-0694">RNA-binding</keyword>
<evidence type="ECO:0000259" key="2">
    <source>
        <dbReference type="PROSITE" id="PS50994"/>
    </source>
</evidence>
<accession>A0AAD9A9S9</accession>
<name>A0AAD9A9S9_9PEZI</name>
<protein>
    <recommendedName>
        <fullName evidence="2">Integrase catalytic domain-containing protein</fullName>
    </recommendedName>
</protein>
<dbReference type="PROSITE" id="PS50994">
    <property type="entry name" value="INTEGRASE"/>
    <property type="match status" value="1"/>
</dbReference>
<dbReference type="EMBL" id="JAQOWY010000380">
    <property type="protein sequence ID" value="KAK1843025.1"/>
    <property type="molecule type" value="Genomic_DNA"/>
</dbReference>
<comment type="caution">
    <text evidence="3">The sequence shown here is derived from an EMBL/GenBank/DDBJ whole genome shotgun (WGS) entry which is preliminary data.</text>
</comment>